<name>A0A5B7G0P9_PORTR</name>
<protein>
    <submittedName>
        <fullName evidence="1">Uncharacterized protein</fullName>
    </submittedName>
</protein>
<evidence type="ECO:0000313" key="2">
    <source>
        <dbReference type="Proteomes" id="UP000324222"/>
    </source>
</evidence>
<comment type="caution">
    <text evidence="1">The sequence shown here is derived from an EMBL/GenBank/DDBJ whole genome shotgun (WGS) entry which is preliminary data.</text>
</comment>
<proteinExistence type="predicted"/>
<sequence>MHFMKKPTWTMWGAGKCRVKREIAVRIKGHCCVDRSTPGREVRTRCRCVSGDTLWRARRVAQATLCERSLPVHSSNLPRQPISKPKTGRDNIVPPYHKAVKTVGVFVAADRLVVGD</sequence>
<evidence type="ECO:0000313" key="1">
    <source>
        <dbReference type="EMBL" id="MPC51069.1"/>
    </source>
</evidence>
<keyword evidence="2" id="KW-1185">Reference proteome</keyword>
<gene>
    <name evidence="1" type="ORF">E2C01_044906</name>
</gene>
<dbReference type="EMBL" id="VSRR010009927">
    <property type="protein sequence ID" value="MPC51069.1"/>
    <property type="molecule type" value="Genomic_DNA"/>
</dbReference>
<dbReference type="Proteomes" id="UP000324222">
    <property type="component" value="Unassembled WGS sequence"/>
</dbReference>
<accession>A0A5B7G0P9</accession>
<organism evidence="1 2">
    <name type="scientific">Portunus trituberculatus</name>
    <name type="common">Swimming crab</name>
    <name type="synonym">Neptunus trituberculatus</name>
    <dbReference type="NCBI Taxonomy" id="210409"/>
    <lineage>
        <taxon>Eukaryota</taxon>
        <taxon>Metazoa</taxon>
        <taxon>Ecdysozoa</taxon>
        <taxon>Arthropoda</taxon>
        <taxon>Crustacea</taxon>
        <taxon>Multicrustacea</taxon>
        <taxon>Malacostraca</taxon>
        <taxon>Eumalacostraca</taxon>
        <taxon>Eucarida</taxon>
        <taxon>Decapoda</taxon>
        <taxon>Pleocyemata</taxon>
        <taxon>Brachyura</taxon>
        <taxon>Eubrachyura</taxon>
        <taxon>Portunoidea</taxon>
        <taxon>Portunidae</taxon>
        <taxon>Portuninae</taxon>
        <taxon>Portunus</taxon>
    </lineage>
</organism>
<reference evidence="1 2" key="1">
    <citation type="submission" date="2019-05" db="EMBL/GenBank/DDBJ databases">
        <title>Another draft genome of Portunus trituberculatus and its Hox gene families provides insights of decapod evolution.</title>
        <authorList>
            <person name="Jeong J.-H."/>
            <person name="Song I."/>
            <person name="Kim S."/>
            <person name="Choi T."/>
            <person name="Kim D."/>
            <person name="Ryu S."/>
            <person name="Kim W."/>
        </authorList>
    </citation>
    <scope>NUCLEOTIDE SEQUENCE [LARGE SCALE GENOMIC DNA]</scope>
    <source>
        <tissue evidence="1">Muscle</tissue>
    </source>
</reference>
<dbReference type="AlphaFoldDB" id="A0A5B7G0P9"/>